<comment type="caution">
    <text evidence="2">The sequence shown here is derived from an EMBL/GenBank/DDBJ whole genome shotgun (WGS) entry which is preliminary data.</text>
</comment>
<dbReference type="EMBL" id="CAJNOM010001922">
    <property type="protein sequence ID" value="CAF1622465.1"/>
    <property type="molecule type" value="Genomic_DNA"/>
</dbReference>
<dbReference type="EMBL" id="CAJNOI010001596">
    <property type="protein sequence ID" value="CAF1425621.1"/>
    <property type="molecule type" value="Genomic_DNA"/>
</dbReference>
<evidence type="ECO:0000313" key="3">
    <source>
        <dbReference type="EMBL" id="CAF1622465.1"/>
    </source>
</evidence>
<evidence type="ECO:0000256" key="1">
    <source>
        <dbReference type="SAM" id="SignalP"/>
    </source>
</evidence>
<name>A0A815MXB1_9BILA</name>
<feature type="signal peptide" evidence="1">
    <location>
        <begin position="1"/>
        <end position="21"/>
    </location>
</feature>
<dbReference type="Proteomes" id="UP000663877">
    <property type="component" value="Unassembled WGS sequence"/>
</dbReference>
<dbReference type="OrthoDB" id="10539810at2759"/>
<gene>
    <name evidence="2" type="ORF">BJG266_LOCUS39030</name>
    <name evidence="3" type="ORF">QVE165_LOCUS55905</name>
</gene>
<keyword evidence="4" id="KW-1185">Reference proteome</keyword>
<organism evidence="2 5">
    <name type="scientific">Adineta steineri</name>
    <dbReference type="NCBI Taxonomy" id="433720"/>
    <lineage>
        <taxon>Eukaryota</taxon>
        <taxon>Metazoa</taxon>
        <taxon>Spiralia</taxon>
        <taxon>Gnathifera</taxon>
        <taxon>Rotifera</taxon>
        <taxon>Eurotatoria</taxon>
        <taxon>Bdelloidea</taxon>
        <taxon>Adinetida</taxon>
        <taxon>Adinetidae</taxon>
        <taxon>Adineta</taxon>
    </lineage>
</organism>
<dbReference type="AlphaFoldDB" id="A0A815MXB1"/>
<evidence type="ECO:0000313" key="2">
    <source>
        <dbReference type="EMBL" id="CAF1425621.1"/>
    </source>
</evidence>
<feature type="chain" id="PRO_5035687489" evidence="1">
    <location>
        <begin position="22"/>
        <end position="150"/>
    </location>
</feature>
<evidence type="ECO:0000313" key="4">
    <source>
        <dbReference type="Proteomes" id="UP000663832"/>
    </source>
</evidence>
<evidence type="ECO:0000313" key="5">
    <source>
        <dbReference type="Proteomes" id="UP000663877"/>
    </source>
</evidence>
<dbReference type="Proteomes" id="UP000663832">
    <property type="component" value="Unassembled WGS sequence"/>
</dbReference>
<accession>A0A815MXB1</accession>
<sequence>MEMSKCLCLMIIAVIVIASNASVFRERRSGNGYGGRPYQYVPVDNTYSNKQTSITKTSNNCNSAGSVCCNNQAESRTSGRGKRHTGGSNQGFYVYHPSDSNKQYACSQVANNGTSGDQTTGCSTSQSCCQGNQSGNGTLISVSCSSLGTR</sequence>
<proteinExistence type="predicted"/>
<protein>
    <submittedName>
        <fullName evidence="2">Uncharacterized protein</fullName>
    </submittedName>
</protein>
<reference evidence="2" key="1">
    <citation type="submission" date="2021-02" db="EMBL/GenBank/DDBJ databases">
        <authorList>
            <person name="Nowell W R."/>
        </authorList>
    </citation>
    <scope>NUCLEOTIDE SEQUENCE</scope>
</reference>
<keyword evidence="1" id="KW-0732">Signal</keyword>